<dbReference type="Gene3D" id="2.170.300.10">
    <property type="entry name" value="Tie2 ligand-binding domain superfamily"/>
    <property type="match status" value="1"/>
</dbReference>
<dbReference type="PROSITE" id="PS01186">
    <property type="entry name" value="EGF_2"/>
    <property type="match status" value="2"/>
</dbReference>
<dbReference type="Proteomes" id="UP000095282">
    <property type="component" value="Unplaced"/>
</dbReference>
<dbReference type="InterPro" id="IPR000152">
    <property type="entry name" value="EGF-type_Asp/Asn_hydroxyl_site"/>
</dbReference>
<feature type="domain" description="EGF-like" evidence="7">
    <location>
        <begin position="208"/>
        <end position="250"/>
    </location>
</feature>
<evidence type="ECO:0000256" key="4">
    <source>
        <dbReference type="ARBA" id="ARBA00023157"/>
    </source>
</evidence>
<dbReference type="InterPro" id="IPR003886">
    <property type="entry name" value="NIDO_dom"/>
</dbReference>
<evidence type="ECO:0000313" key="9">
    <source>
        <dbReference type="WBParaSite" id="Csp11.Scaffold593.g5208.t1"/>
    </source>
</evidence>
<evidence type="ECO:0000256" key="1">
    <source>
        <dbReference type="ARBA" id="ARBA00022536"/>
    </source>
</evidence>
<evidence type="ECO:0000313" key="8">
    <source>
        <dbReference type="Proteomes" id="UP000095282"/>
    </source>
</evidence>
<name>A0A1I7TEP8_9PELO</name>
<dbReference type="PROSITE" id="PS00010">
    <property type="entry name" value="ASX_HYDROXYL"/>
    <property type="match status" value="1"/>
</dbReference>
<dbReference type="AlphaFoldDB" id="A0A1I7TEP8"/>
<dbReference type="PROSITE" id="PS01187">
    <property type="entry name" value="EGF_CA"/>
    <property type="match status" value="1"/>
</dbReference>
<dbReference type="InterPro" id="IPR000742">
    <property type="entry name" value="EGF"/>
</dbReference>
<dbReference type="SMART" id="SM00179">
    <property type="entry name" value="EGF_CA"/>
    <property type="match status" value="1"/>
</dbReference>
<keyword evidence="3" id="KW-0677">Repeat</keyword>
<accession>A0A1I7TEP8</accession>
<dbReference type="FunFam" id="2.10.25.10:FF:000038">
    <property type="entry name" value="Fibrillin 2"/>
    <property type="match status" value="1"/>
</dbReference>
<dbReference type="PANTHER" id="PTHR24050">
    <property type="entry name" value="PA14 DOMAIN-CONTAINING PROTEIN"/>
    <property type="match status" value="1"/>
</dbReference>
<dbReference type="STRING" id="1561998.A0A1I7TEP8"/>
<evidence type="ECO:0000256" key="5">
    <source>
        <dbReference type="PROSITE-ProRule" id="PRU00076"/>
    </source>
</evidence>
<organism evidence="8 9">
    <name type="scientific">Caenorhabditis tropicalis</name>
    <dbReference type="NCBI Taxonomy" id="1561998"/>
    <lineage>
        <taxon>Eukaryota</taxon>
        <taxon>Metazoa</taxon>
        <taxon>Ecdysozoa</taxon>
        <taxon>Nematoda</taxon>
        <taxon>Chromadorea</taxon>
        <taxon>Rhabditida</taxon>
        <taxon>Rhabditina</taxon>
        <taxon>Rhabditomorpha</taxon>
        <taxon>Rhabditoidea</taxon>
        <taxon>Rhabditidae</taxon>
        <taxon>Peloderinae</taxon>
        <taxon>Caenorhabditis</taxon>
    </lineage>
</organism>
<feature type="domain" description="EGF-like" evidence="7">
    <location>
        <begin position="167"/>
        <end position="207"/>
    </location>
</feature>
<keyword evidence="4" id="KW-1015">Disulfide bond</keyword>
<dbReference type="CDD" id="cd00054">
    <property type="entry name" value="EGF_CA"/>
    <property type="match status" value="1"/>
</dbReference>
<dbReference type="InterPro" id="IPR001881">
    <property type="entry name" value="EGF-like_Ca-bd_dom"/>
</dbReference>
<feature type="transmembrane region" description="Helical" evidence="6">
    <location>
        <begin position="351"/>
        <end position="379"/>
    </location>
</feature>
<dbReference type="SMART" id="SM00181">
    <property type="entry name" value="EGF"/>
    <property type="match status" value="3"/>
</dbReference>
<protein>
    <submittedName>
        <fullName evidence="9">EGF-like domain-containing protein</fullName>
    </submittedName>
</protein>
<keyword evidence="6" id="KW-1133">Transmembrane helix</keyword>
<dbReference type="Pfam" id="PF07645">
    <property type="entry name" value="EGF_CA"/>
    <property type="match status" value="1"/>
</dbReference>
<dbReference type="InterPro" id="IPR052235">
    <property type="entry name" value="Nephronectin_domain"/>
</dbReference>
<dbReference type="Gene3D" id="2.10.25.10">
    <property type="entry name" value="Laminin"/>
    <property type="match status" value="2"/>
</dbReference>
<comment type="caution">
    <text evidence="5">Lacks conserved residue(s) required for the propagation of feature annotation.</text>
</comment>
<dbReference type="eggNOG" id="KOG4291">
    <property type="taxonomic scope" value="Eukaryota"/>
</dbReference>
<keyword evidence="6" id="KW-0472">Membrane</keyword>
<dbReference type="InterPro" id="IPR049883">
    <property type="entry name" value="NOTCH1_EGF-like"/>
</dbReference>
<evidence type="ECO:0000256" key="2">
    <source>
        <dbReference type="ARBA" id="ARBA00022729"/>
    </source>
</evidence>
<proteinExistence type="predicted"/>
<keyword evidence="6" id="KW-0812">Transmembrane</keyword>
<dbReference type="GO" id="GO:0005509">
    <property type="term" value="F:calcium ion binding"/>
    <property type="evidence" value="ECO:0007669"/>
    <property type="project" value="InterPro"/>
</dbReference>
<keyword evidence="1 5" id="KW-0245">EGF-like domain</keyword>
<evidence type="ECO:0000256" key="3">
    <source>
        <dbReference type="ARBA" id="ARBA00022737"/>
    </source>
</evidence>
<dbReference type="InterPro" id="IPR018097">
    <property type="entry name" value="EGF_Ca-bd_CS"/>
</dbReference>
<dbReference type="SMART" id="SM00539">
    <property type="entry name" value="NIDO"/>
    <property type="match status" value="1"/>
</dbReference>
<reference evidence="9" key="1">
    <citation type="submission" date="2016-11" db="UniProtKB">
        <authorList>
            <consortium name="WormBaseParasite"/>
        </authorList>
    </citation>
    <scope>IDENTIFICATION</scope>
</reference>
<dbReference type="WBParaSite" id="Csp11.Scaffold593.g5208.t1">
    <property type="protein sequence ID" value="Csp11.Scaffold593.g5208.t1"/>
    <property type="gene ID" value="Csp11.Scaffold593.g5208"/>
</dbReference>
<keyword evidence="2" id="KW-0732">Signal</keyword>
<dbReference type="SUPFAM" id="SSF57196">
    <property type="entry name" value="EGF/Laminin"/>
    <property type="match status" value="2"/>
</dbReference>
<keyword evidence="8" id="KW-1185">Reference proteome</keyword>
<sequence length="432" mass="47808">MRSSIGIQTAMGIENFKTVRLHIFTFDRVRQSGSENYNSFQVVLAESDKDFTILSLIYEKVQARGPMTGISTPIRFLMLPNNRLASGSNVGQPGKWMYRVDLSDLQTCPSGRTGEPLCDRECIAGHYGVNCESTCHCEGSVTCDVITGMCPGALCRAGWEGSSCDQDIDECGMSLVTCAIGSECVNTRGGYRCDCKKGFVPVGKECKPIDRCLSRFSVPCSRNGECVESEGVDPKCVCRKGYNGDGFRCTTRENVKSAGGNRLVSDLTHHLMAVSDGTNSTDLSNSSTGNPFVMKNWMADPITETTPMPQLPRFVTVQTPPHFYTAPPIHPKTTDKEMNVIDEDPKAEDSLLHVAIVTGLALLLIWAVLFVLIFGIWYMTKRKRRSVERQQYAAMSGWKPGQYHSRQSRMITTSNPNVIYGQTPRITPYESY</sequence>
<dbReference type="PROSITE" id="PS50026">
    <property type="entry name" value="EGF_3"/>
    <property type="match status" value="2"/>
</dbReference>
<evidence type="ECO:0000256" key="6">
    <source>
        <dbReference type="SAM" id="Phobius"/>
    </source>
</evidence>
<evidence type="ECO:0000259" key="7">
    <source>
        <dbReference type="PROSITE" id="PS50026"/>
    </source>
</evidence>
<dbReference type="PANTHER" id="PTHR24050:SF28">
    <property type="entry name" value="UROMODULIN-LIKE"/>
    <property type="match status" value="1"/>
</dbReference>
<dbReference type="GO" id="GO:0007160">
    <property type="term" value="P:cell-matrix adhesion"/>
    <property type="evidence" value="ECO:0007669"/>
    <property type="project" value="InterPro"/>
</dbReference>